<accession>F8F1A4</accession>
<evidence type="ECO:0000256" key="2">
    <source>
        <dbReference type="ARBA" id="ARBA00007935"/>
    </source>
</evidence>
<dbReference type="CDD" id="cd06550">
    <property type="entry name" value="TM_ABC_iron-siderophores_like"/>
    <property type="match status" value="1"/>
</dbReference>
<evidence type="ECO:0000256" key="5">
    <source>
        <dbReference type="ARBA" id="ARBA00022692"/>
    </source>
</evidence>
<dbReference type="InterPro" id="IPR000522">
    <property type="entry name" value="ABC_transptr_permease_BtuC"/>
</dbReference>
<proteinExistence type="inferred from homology"/>
<evidence type="ECO:0000313" key="10">
    <source>
        <dbReference type="Proteomes" id="UP000000503"/>
    </source>
</evidence>
<evidence type="ECO:0000256" key="4">
    <source>
        <dbReference type="ARBA" id="ARBA00022475"/>
    </source>
</evidence>
<dbReference type="eggNOG" id="COG0609">
    <property type="taxonomic scope" value="Bacteria"/>
</dbReference>
<keyword evidence="7 8" id="KW-0472">Membrane</keyword>
<dbReference type="PANTHER" id="PTHR30472">
    <property type="entry name" value="FERRIC ENTEROBACTIN TRANSPORT SYSTEM PERMEASE PROTEIN"/>
    <property type="match status" value="1"/>
</dbReference>
<organism evidence="9 10">
    <name type="scientific">Gracilinema caldarium (strain ATCC 51460 / DSM 7334 / H1)</name>
    <name type="common">Treponema caldarium</name>
    <dbReference type="NCBI Taxonomy" id="744872"/>
    <lineage>
        <taxon>Bacteria</taxon>
        <taxon>Pseudomonadati</taxon>
        <taxon>Spirochaetota</taxon>
        <taxon>Spirochaetia</taxon>
        <taxon>Spirochaetales</taxon>
        <taxon>Breznakiellaceae</taxon>
        <taxon>Gracilinema</taxon>
    </lineage>
</organism>
<feature type="transmembrane region" description="Helical" evidence="8">
    <location>
        <begin position="218"/>
        <end position="245"/>
    </location>
</feature>
<keyword evidence="3" id="KW-0813">Transport</keyword>
<dbReference type="InterPro" id="IPR037294">
    <property type="entry name" value="ABC_BtuC-like"/>
</dbReference>
<dbReference type="Pfam" id="PF01032">
    <property type="entry name" value="FecCD"/>
    <property type="match status" value="2"/>
</dbReference>
<name>F8F1A4_GRAC1</name>
<feature type="transmembrane region" description="Helical" evidence="8">
    <location>
        <begin position="156"/>
        <end position="178"/>
    </location>
</feature>
<evidence type="ECO:0000256" key="6">
    <source>
        <dbReference type="ARBA" id="ARBA00022989"/>
    </source>
</evidence>
<feature type="transmembrane region" description="Helical" evidence="8">
    <location>
        <begin position="257"/>
        <end position="275"/>
    </location>
</feature>
<feature type="transmembrane region" description="Helical" evidence="8">
    <location>
        <begin position="69"/>
        <end position="91"/>
    </location>
</feature>
<feature type="transmembrane region" description="Helical" evidence="8">
    <location>
        <begin position="111"/>
        <end position="144"/>
    </location>
</feature>
<sequence>MSEYKPKKLTTIYWPSGNFPDPDFFVSTGLGHFPLSPLSVLCLFWIPLSASDVPPDLQQASLILFKIRLPRLLGAALVGAALAASGAAYQGLFQNPLVSPDVLGVSAGDAFGAVLSLLLGLDTAALVIIAFLCGLGTALLVSFFARTVRAQVNLSLVLSGIMLGSLLSSATSLVKLVADPVIILSLGRLLAFRWRINILIMGEEEARTLGTCVPQSRALLILAATLATASSVAICGPVGWVGLVIPHFARMVAGSDFRILMPVSLLMGASFLMLVDDFSRLLTTSEIPIGILTSFVGVLVFLLLIYRGAVR</sequence>
<dbReference type="GO" id="GO:0022857">
    <property type="term" value="F:transmembrane transporter activity"/>
    <property type="evidence" value="ECO:0007669"/>
    <property type="project" value="InterPro"/>
</dbReference>
<keyword evidence="6 8" id="KW-1133">Transmembrane helix</keyword>
<evidence type="ECO:0000256" key="1">
    <source>
        <dbReference type="ARBA" id="ARBA00004651"/>
    </source>
</evidence>
<dbReference type="GO" id="GO:0033214">
    <property type="term" value="P:siderophore-iron import into cell"/>
    <property type="evidence" value="ECO:0007669"/>
    <property type="project" value="TreeGrafter"/>
</dbReference>
<evidence type="ECO:0000256" key="7">
    <source>
        <dbReference type="ARBA" id="ARBA00023136"/>
    </source>
</evidence>
<comment type="subcellular location">
    <subcellularLocation>
        <location evidence="1">Cell membrane</location>
        <topology evidence="1">Multi-pass membrane protein</topology>
    </subcellularLocation>
</comment>
<dbReference type="AlphaFoldDB" id="F8F1A4"/>
<evidence type="ECO:0000256" key="8">
    <source>
        <dbReference type="SAM" id="Phobius"/>
    </source>
</evidence>
<dbReference type="EMBL" id="CP002868">
    <property type="protein sequence ID" value="AEJ18748.1"/>
    <property type="molecule type" value="Genomic_DNA"/>
</dbReference>
<dbReference type="PANTHER" id="PTHR30472:SF70">
    <property type="entry name" value="MOLYBDATE IMPORT SYSTEM PERMEASE PROTEIN MOLB"/>
    <property type="match status" value="1"/>
</dbReference>
<protein>
    <submittedName>
        <fullName evidence="9">ABC-type transporter, integral membrane subunit</fullName>
    </submittedName>
</protein>
<dbReference type="HOGENOM" id="CLU_013016_0_2_12"/>
<dbReference type="Gene3D" id="1.10.3470.10">
    <property type="entry name" value="ABC transporter involved in vitamin B12 uptake, BtuC"/>
    <property type="match status" value="2"/>
</dbReference>
<keyword evidence="10" id="KW-1185">Reference proteome</keyword>
<dbReference type="GO" id="GO:0005886">
    <property type="term" value="C:plasma membrane"/>
    <property type="evidence" value="ECO:0007669"/>
    <property type="project" value="UniProtKB-SubCell"/>
</dbReference>
<evidence type="ECO:0000313" key="9">
    <source>
        <dbReference type="EMBL" id="AEJ18748.1"/>
    </source>
</evidence>
<reference evidence="10" key="1">
    <citation type="journal article" date="2013" name="Stand. Genomic Sci.">
        <title>Genome sequence of the thermophilic fresh-water bacterium Spirochaeta caldaria type strain (H1(T)), reclassification of Spirochaeta caldaria, Spirochaeta stenostrepta, and Spirochaeta zuelzerae in the genus Treponema as Treponema caldaria comb. nov., Treponema stenostrepta comb. nov., and Treponema zuelzerae comb. nov., and emendation of the genus Treponema.</title>
        <authorList>
            <person name="Abt B."/>
            <person name="Goker M."/>
            <person name="Scheuner C."/>
            <person name="Han C."/>
            <person name="Lu M."/>
            <person name="Misra M."/>
            <person name="Lapidus A."/>
            <person name="Nolan M."/>
            <person name="Lucas S."/>
            <person name="Hammon N."/>
            <person name="Deshpande S."/>
            <person name="Cheng J.F."/>
            <person name="Tapia R."/>
            <person name="Goodwin L.A."/>
            <person name="Pitluck S."/>
            <person name="Liolios K."/>
            <person name="Pagani I."/>
            <person name="Ivanova N."/>
            <person name="Mavromatis K."/>
            <person name="Mikhailova N."/>
            <person name="Huntemann M."/>
            <person name="Pati A."/>
            <person name="Chen A."/>
            <person name="Palaniappan K."/>
            <person name="Land M."/>
            <person name="Hauser L."/>
            <person name="Jeffries C.D."/>
            <person name="Rohde M."/>
            <person name="Spring S."/>
            <person name="Gronow S."/>
            <person name="Detter J.C."/>
            <person name="Bristow J."/>
            <person name="Eisen J.A."/>
            <person name="Markowitz V."/>
            <person name="Hugenholtz P."/>
            <person name="Kyrpides N.C."/>
            <person name="Woyke T."/>
            <person name="Klenk H.P."/>
        </authorList>
    </citation>
    <scope>NUCLEOTIDE SEQUENCE</scope>
    <source>
        <strain evidence="10">ATCC 51460 / DSM 7334 / H1</strain>
    </source>
</reference>
<dbReference type="SUPFAM" id="SSF81345">
    <property type="entry name" value="ABC transporter involved in vitamin B12 uptake, BtuC"/>
    <property type="match status" value="1"/>
</dbReference>
<dbReference type="KEGG" id="scd:Spica_0588"/>
<gene>
    <name evidence="9" type="ordered locus">Spica_0588</name>
</gene>
<evidence type="ECO:0000256" key="3">
    <source>
        <dbReference type="ARBA" id="ARBA00022448"/>
    </source>
</evidence>
<dbReference type="STRING" id="744872.Spica_0588"/>
<keyword evidence="4" id="KW-1003">Cell membrane</keyword>
<keyword evidence="5 8" id="KW-0812">Transmembrane</keyword>
<dbReference type="Proteomes" id="UP000000503">
    <property type="component" value="Chromosome"/>
</dbReference>
<comment type="similarity">
    <text evidence="2">Belongs to the binding-protein-dependent transport system permease family. FecCD subfamily.</text>
</comment>
<dbReference type="RefSeq" id="WP_013968060.1">
    <property type="nucleotide sequence ID" value="NC_015732.1"/>
</dbReference>
<feature type="transmembrane region" description="Helical" evidence="8">
    <location>
        <begin position="287"/>
        <end position="306"/>
    </location>
</feature>